<comment type="caution">
    <text evidence="1">The sequence shown here is derived from an EMBL/GenBank/DDBJ whole genome shotgun (WGS) entry which is preliminary data.</text>
</comment>
<dbReference type="Gene3D" id="1.10.3790.10">
    <property type="entry name" value="NinB"/>
    <property type="match status" value="1"/>
</dbReference>
<dbReference type="Pfam" id="PF05772">
    <property type="entry name" value="NinB"/>
    <property type="match status" value="1"/>
</dbReference>
<dbReference type="Proteomes" id="UP000292781">
    <property type="component" value="Unassembled WGS sequence"/>
</dbReference>
<evidence type="ECO:0000313" key="1">
    <source>
        <dbReference type="EMBL" id="TBW33585.1"/>
    </source>
</evidence>
<organism evidence="1 2">
    <name type="scientific">Siculibacillus lacustris</name>
    <dbReference type="NCBI Taxonomy" id="1549641"/>
    <lineage>
        <taxon>Bacteria</taxon>
        <taxon>Pseudomonadati</taxon>
        <taxon>Pseudomonadota</taxon>
        <taxon>Alphaproteobacteria</taxon>
        <taxon>Hyphomicrobiales</taxon>
        <taxon>Ancalomicrobiaceae</taxon>
        <taxon>Siculibacillus</taxon>
    </lineage>
</organism>
<dbReference type="AlphaFoldDB" id="A0A4Q9VFB7"/>
<accession>A0A4Q9VFB7</accession>
<proteinExistence type="predicted"/>
<dbReference type="RefSeq" id="WP_131311420.1">
    <property type="nucleotide sequence ID" value="NZ_SJFN01000042.1"/>
</dbReference>
<dbReference type="InterPro" id="IPR008711">
    <property type="entry name" value="Recombinase_NinB"/>
</dbReference>
<dbReference type="OrthoDB" id="7210800at2"/>
<dbReference type="InterPro" id="IPR036619">
    <property type="entry name" value="NinB_sf"/>
</dbReference>
<dbReference type="SUPFAM" id="SSF103370">
    <property type="entry name" value="NinB"/>
    <property type="match status" value="1"/>
</dbReference>
<name>A0A4Q9VFB7_9HYPH</name>
<dbReference type="EMBL" id="SJFN01000042">
    <property type="protein sequence ID" value="TBW33585.1"/>
    <property type="molecule type" value="Genomic_DNA"/>
</dbReference>
<sequence>MSRATLVLTSDVIRARALAWVSKAPPETRIEFKAPKRTIPQNARLWAMLTDIASQLTWHGVRLTADDWKLVFLDALKAELRLVPNIHGTGFVNLGRSSSDLSKAEFGDLMEIIEAFGAEHGVVFHSSALEQEGMRA</sequence>
<protein>
    <submittedName>
        <fullName evidence="1">NinB family protein</fullName>
    </submittedName>
</protein>
<evidence type="ECO:0000313" key="2">
    <source>
        <dbReference type="Proteomes" id="UP000292781"/>
    </source>
</evidence>
<gene>
    <name evidence="1" type="ORF">EYW49_20095</name>
</gene>
<reference evidence="1 2" key="1">
    <citation type="submission" date="2019-02" db="EMBL/GenBank/DDBJ databases">
        <title>Siculibacillus lacustris gen. nov., sp. nov., a new rosette-forming bacterium isolated from a freshwater crater lake (Lake St. Ana, Romania).</title>
        <authorList>
            <person name="Felfoldi T."/>
            <person name="Marton Z."/>
            <person name="Szabo A."/>
            <person name="Mentes A."/>
            <person name="Boka K."/>
            <person name="Marialigeti K."/>
            <person name="Mathe I."/>
            <person name="Koncz M."/>
            <person name="Schumann P."/>
            <person name="Toth E."/>
        </authorList>
    </citation>
    <scope>NUCLEOTIDE SEQUENCE [LARGE SCALE GENOMIC DNA]</scope>
    <source>
        <strain evidence="1 2">SA-279</strain>
    </source>
</reference>
<keyword evidence="2" id="KW-1185">Reference proteome</keyword>